<dbReference type="InterPro" id="IPR036514">
    <property type="entry name" value="SGNH_hydro_sf"/>
</dbReference>
<name>A0A2T3J179_9GAMM</name>
<dbReference type="RefSeq" id="WP_107348167.1">
    <property type="nucleotide sequence ID" value="NZ_PYMH01000002.1"/>
</dbReference>
<feature type="domain" description="SGNH hydrolase-type esterase" evidence="1">
    <location>
        <begin position="60"/>
        <end position="230"/>
    </location>
</feature>
<dbReference type="Proteomes" id="UP000241222">
    <property type="component" value="Unassembled WGS sequence"/>
</dbReference>
<evidence type="ECO:0000259" key="1">
    <source>
        <dbReference type="Pfam" id="PF13472"/>
    </source>
</evidence>
<organism evidence="2 3">
    <name type="scientific">Photobacterium lutimaris</name>
    <dbReference type="NCBI Taxonomy" id="388278"/>
    <lineage>
        <taxon>Bacteria</taxon>
        <taxon>Pseudomonadati</taxon>
        <taxon>Pseudomonadota</taxon>
        <taxon>Gammaproteobacteria</taxon>
        <taxon>Vibrionales</taxon>
        <taxon>Vibrionaceae</taxon>
        <taxon>Photobacterium</taxon>
    </lineage>
</organism>
<comment type="caution">
    <text evidence="2">The sequence shown here is derived from an EMBL/GenBank/DDBJ whole genome shotgun (WGS) entry which is preliminary data.</text>
</comment>
<dbReference type="GO" id="GO:0016788">
    <property type="term" value="F:hydrolase activity, acting on ester bonds"/>
    <property type="evidence" value="ECO:0007669"/>
    <property type="project" value="UniProtKB-ARBA"/>
</dbReference>
<dbReference type="InterPro" id="IPR013830">
    <property type="entry name" value="SGNH_hydro"/>
</dbReference>
<protein>
    <submittedName>
        <fullName evidence="2">Lipase</fullName>
    </submittedName>
</protein>
<accession>A0A2T3J179</accession>
<dbReference type="AlphaFoldDB" id="A0A2T3J179"/>
<keyword evidence="3" id="KW-1185">Reference proteome</keyword>
<dbReference type="Pfam" id="PF13472">
    <property type="entry name" value="Lipase_GDSL_2"/>
    <property type="match status" value="1"/>
</dbReference>
<evidence type="ECO:0000313" key="2">
    <source>
        <dbReference type="EMBL" id="PSU34842.1"/>
    </source>
</evidence>
<proteinExistence type="predicted"/>
<dbReference type="SUPFAM" id="SSF52266">
    <property type="entry name" value="SGNH hydrolase"/>
    <property type="match status" value="1"/>
</dbReference>
<sequence length="246" mass="27318">MVHQLILVVMAPIFWVQGKHVRRSIPCLKEAEGPRRGKSNKVAGRQGKCVSIQKPLRILLLGDSAAAGVGAEHQSQALSGQIISALHHQFHVEWQLIAKTGFTTKQILQSALLHPKQMYDVVVVSAGVNDVTRPTSAATWIKQQQMLTNTLRSHFSCQHIILNEIPPMEVFPSLPHPLRWYLGSKAKAFNKKLTKWVATQPDCEIVNIGGPLDVVHMATDGFHPGPIIYQQWGQAVAQLIKSRWSS</sequence>
<dbReference type="OrthoDB" id="9804395at2"/>
<dbReference type="CDD" id="cd01836">
    <property type="entry name" value="FeeA_FeeB_like"/>
    <property type="match status" value="1"/>
</dbReference>
<dbReference type="Gene3D" id="3.40.50.1110">
    <property type="entry name" value="SGNH hydrolase"/>
    <property type="match status" value="1"/>
</dbReference>
<dbReference type="EMBL" id="PYMH01000002">
    <property type="protein sequence ID" value="PSU34842.1"/>
    <property type="molecule type" value="Genomic_DNA"/>
</dbReference>
<reference evidence="2 3" key="1">
    <citation type="submission" date="2018-03" db="EMBL/GenBank/DDBJ databases">
        <title>Whole genome sequencing of Histamine producing bacteria.</title>
        <authorList>
            <person name="Butler K."/>
        </authorList>
    </citation>
    <scope>NUCLEOTIDE SEQUENCE [LARGE SCALE GENOMIC DNA]</scope>
    <source>
        <strain evidence="2 3">JCM 13586</strain>
    </source>
</reference>
<evidence type="ECO:0000313" key="3">
    <source>
        <dbReference type="Proteomes" id="UP000241222"/>
    </source>
</evidence>
<gene>
    <name evidence="2" type="ORF">C9I99_07065</name>
</gene>